<evidence type="ECO:0000259" key="6">
    <source>
        <dbReference type="Pfam" id="PF14759"/>
    </source>
</evidence>
<evidence type="ECO:0000313" key="8">
    <source>
        <dbReference type="Proteomes" id="UP001233164"/>
    </source>
</evidence>
<gene>
    <name evidence="7" type="ORF">QT969_07775</name>
</gene>
<protein>
    <submittedName>
        <fullName evidence="7">FAD-dependent oxidoreductase</fullName>
    </submittedName>
</protein>
<sequence>MSTPRVVVVGSGQAGFEAAVSLRGHGFDGAISLIGDESGVPYQRPPLSKAYLHSEPDRDSLALRPARYFTEHDIELRCGKPVARLHRIDRRVELVDGSTADYDHLILATGARNRRLPVPGADAAGVHYLRTAAEAEALTAQMKACSSLVVIGAGFIGLEVAAAARKNGLPVTVVEAMARPMARALTETMSQFYSSLHLAHGVDLRLSTGVERIVVDDGHARGVITCDGETIPADAVVIGIGVVPNTELAEHAELRVANGIVVDAHLRTSDERISAIGDCAAFPGVSDEGLVRLESVQNAVDQARCIAAQLTGTETAYRSVPWFWSEQYEAKLQIAGLTTGTDTSVVRGSVADGAFSVFCFRQGRLLGVESVNKPRDHMAARKMLACTMPLTPEQARDVDFDLKHSLSQCQSQTDRPAVPSSPLSSVG</sequence>
<organism evidence="7 8">
    <name type="scientific">Rhodococcus indonesiensis</name>
    <dbReference type="NCBI Taxonomy" id="3055869"/>
    <lineage>
        <taxon>Bacteria</taxon>
        <taxon>Bacillati</taxon>
        <taxon>Actinomycetota</taxon>
        <taxon>Actinomycetes</taxon>
        <taxon>Mycobacteriales</taxon>
        <taxon>Nocardiaceae</taxon>
        <taxon>Rhodococcus</taxon>
    </lineage>
</organism>
<evidence type="ECO:0000256" key="1">
    <source>
        <dbReference type="ARBA" id="ARBA00001974"/>
    </source>
</evidence>
<reference evidence="7 8" key="1">
    <citation type="submission" date="2023-06" db="EMBL/GenBank/DDBJ databases">
        <title>Rhodococcus indonesiensis sp. nov a new member of the Rhodococcus ruber lineage isolated from a sediment of neutral hot spring.</title>
        <authorList>
            <person name="Kusuma A.B."/>
            <person name="Fenylestari G."/>
            <person name="Ammar F."/>
            <person name="Nouioui I."/>
            <person name="Goodfellow M."/>
        </authorList>
    </citation>
    <scope>NUCLEOTIDE SEQUENCE [LARGE SCALE GENOMIC DNA]</scope>
    <source>
        <strain evidence="7 8">CSLK01-03</strain>
    </source>
</reference>
<dbReference type="Pfam" id="PF07992">
    <property type="entry name" value="Pyr_redox_2"/>
    <property type="match status" value="1"/>
</dbReference>
<feature type="domain" description="FAD/NAD(P)-binding" evidence="5">
    <location>
        <begin position="5"/>
        <end position="303"/>
    </location>
</feature>
<dbReference type="Pfam" id="PF14759">
    <property type="entry name" value="Reductase_C"/>
    <property type="match status" value="1"/>
</dbReference>
<dbReference type="SUPFAM" id="SSF51905">
    <property type="entry name" value="FAD/NAD(P)-binding domain"/>
    <property type="match status" value="1"/>
</dbReference>
<dbReference type="PANTHER" id="PTHR43557">
    <property type="entry name" value="APOPTOSIS-INDUCING FACTOR 1"/>
    <property type="match status" value="1"/>
</dbReference>
<comment type="cofactor">
    <cofactor evidence="1">
        <name>FAD</name>
        <dbReference type="ChEBI" id="CHEBI:57692"/>
    </cofactor>
</comment>
<name>A0ABT7RKM2_9NOCA</name>
<dbReference type="InterPro" id="IPR028202">
    <property type="entry name" value="Reductase_C"/>
</dbReference>
<dbReference type="SUPFAM" id="SSF55424">
    <property type="entry name" value="FAD/NAD-linked reductases, dimerisation (C-terminal) domain"/>
    <property type="match status" value="1"/>
</dbReference>
<keyword evidence="3" id="KW-0274">FAD</keyword>
<comment type="caution">
    <text evidence="7">The sequence shown here is derived from an EMBL/GenBank/DDBJ whole genome shotgun (WGS) entry which is preliminary data.</text>
</comment>
<accession>A0ABT7RKM2</accession>
<keyword evidence="4" id="KW-0560">Oxidoreductase</keyword>
<evidence type="ECO:0000256" key="4">
    <source>
        <dbReference type="ARBA" id="ARBA00023002"/>
    </source>
</evidence>
<dbReference type="Proteomes" id="UP001233164">
    <property type="component" value="Unassembled WGS sequence"/>
</dbReference>
<dbReference type="InterPro" id="IPR036188">
    <property type="entry name" value="FAD/NAD-bd_sf"/>
</dbReference>
<dbReference type="Gene3D" id="3.30.390.30">
    <property type="match status" value="1"/>
</dbReference>
<dbReference type="PRINTS" id="PR00411">
    <property type="entry name" value="PNDRDTASEI"/>
</dbReference>
<dbReference type="InterPro" id="IPR016156">
    <property type="entry name" value="FAD/NAD-linked_Rdtase_dimer_sf"/>
</dbReference>
<keyword evidence="2" id="KW-0285">Flavoprotein</keyword>
<evidence type="ECO:0000256" key="2">
    <source>
        <dbReference type="ARBA" id="ARBA00022630"/>
    </source>
</evidence>
<keyword evidence="8" id="KW-1185">Reference proteome</keyword>
<evidence type="ECO:0000259" key="5">
    <source>
        <dbReference type="Pfam" id="PF07992"/>
    </source>
</evidence>
<feature type="domain" description="Reductase C-terminal" evidence="6">
    <location>
        <begin position="322"/>
        <end position="404"/>
    </location>
</feature>
<dbReference type="InterPro" id="IPR023753">
    <property type="entry name" value="FAD/NAD-binding_dom"/>
</dbReference>
<evidence type="ECO:0000313" key="7">
    <source>
        <dbReference type="EMBL" id="MDM7488178.1"/>
    </source>
</evidence>
<dbReference type="RefSeq" id="WP_289378255.1">
    <property type="nucleotide sequence ID" value="NZ_JAUBOF010000018.1"/>
</dbReference>
<evidence type="ECO:0000256" key="3">
    <source>
        <dbReference type="ARBA" id="ARBA00022827"/>
    </source>
</evidence>
<dbReference type="PRINTS" id="PR00368">
    <property type="entry name" value="FADPNR"/>
</dbReference>
<dbReference type="Gene3D" id="3.50.50.60">
    <property type="entry name" value="FAD/NAD(P)-binding domain"/>
    <property type="match status" value="2"/>
</dbReference>
<dbReference type="InterPro" id="IPR050446">
    <property type="entry name" value="FAD-oxidoreductase/Apoptosis"/>
</dbReference>
<dbReference type="PANTHER" id="PTHR43557:SF2">
    <property type="entry name" value="RIESKE DOMAIN-CONTAINING PROTEIN-RELATED"/>
    <property type="match status" value="1"/>
</dbReference>
<proteinExistence type="predicted"/>
<dbReference type="EMBL" id="JAUBOF010000018">
    <property type="protein sequence ID" value="MDM7488178.1"/>
    <property type="molecule type" value="Genomic_DNA"/>
</dbReference>